<keyword evidence="4" id="KW-1185">Reference proteome</keyword>
<dbReference type="Proteomes" id="UP000305948">
    <property type="component" value="Unassembled WGS sequence"/>
</dbReference>
<protein>
    <recommendedName>
        <fullName evidence="5">F-box domain-containing protein</fullName>
    </recommendedName>
</protein>
<evidence type="ECO:0008006" key="5">
    <source>
        <dbReference type="Google" id="ProtNLM"/>
    </source>
</evidence>
<organism evidence="3 4">
    <name type="scientific">Heliocybe sulcata</name>
    <dbReference type="NCBI Taxonomy" id="5364"/>
    <lineage>
        <taxon>Eukaryota</taxon>
        <taxon>Fungi</taxon>
        <taxon>Dikarya</taxon>
        <taxon>Basidiomycota</taxon>
        <taxon>Agaricomycotina</taxon>
        <taxon>Agaricomycetes</taxon>
        <taxon>Gloeophyllales</taxon>
        <taxon>Gloeophyllaceae</taxon>
        <taxon>Heliocybe</taxon>
    </lineage>
</organism>
<feature type="signal peptide" evidence="2">
    <location>
        <begin position="1"/>
        <end position="27"/>
    </location>
</feature>
<feature type="chain" id="PRO_5022779817" description="F-box domain-containing protein" evidence="2">
    <location>
        <begin position="28"/>
        <end position="596"/>
    </location>
</feature>
<evidence type="ECO:0000313" key="3">
    <source>
        <dbReference type="EMBL" id="TFK48410.1"/>
    </source>
</evidence>
<gene>
    <name evidence="3" type="ORF">OE88DRAFT_523089</name>
</gene>
<keyword evidence="2" id="KW-0732">Signal</keyword>
<sequence>MSNCRWSYDIIQLILQALLSHSVSTSASDPLLVAHHGKIRNSEDDPERNCLGLGDPDDEADTHGPESDGCGLCSGGGDGGEDSVNASYLLNLALTCHAFFEPVMDHLWADRSLIHLIKVMPPHLVTQQTIPSDGSIWWKMYGDIEPGDLLGDRFRFSSYSKRIRHLEMDHTRTNRLLGNSWRRRDKACHLIRELTEALFELFWEYPDTVDRLMPKLRTITLVTRFISHLKLSPTLLSRLSRLELTGSGTWTNEDTRRILALLGNTATLQEVRVTGRVEKHIAKFPVSDIISLLPSLRVLEFDDGLPMTHKHLGTIAISPNLESLRLRLRGQVSTISGTCPAILSKLRMLSVTLDDIALSTLLCQLLVNAPLEALEVVLRPQPPQRSLTAWFRHLGVLSKTLTTLSIHVETPRGPFNTTFFTLDVIRPLLQLRKLRKLTLCLPAPSRLTNESLEEIARSFTDLEWLEISLPGVVGPLYGSVTLDGLASVARTCPKLAYVLVALKMDGLCTMSMRCVNGQCLRSHLELIVHDAWGSRQIASLRRLIGCMHKNLAEVRLHGSTEFTEHQATVSEGDFVEIIAQRLGLPRYVRVRYTRIA</sequence>
<evidence type="ECO:0000256" key="2">
    <source>
        <dbReference type="SAM" id="SignalP"/>
    </source>
</evidence>
<dbReference type="SUPFAM" id="SSF52047">
    <property type="entry name" value="RNI-like"/>
    <property type="match status" value="1"/>
</dbReference>
<evidence type="ECO:0000256" key="1">
    <source>
        <dbReference type="SAM" id="MobiDB-lite"/>
    </source>
</evidence>
<reference evidence="3 4" key="1">
    <citation type="journal article" date="2019" name="Nat. Ecol. Evol.">
        <title>Megaphylogeny resolves global patterns of mushroom evolution.</title>
        <authorList>
            <person name="Varga T."/>
            <person name="Krizsan K."/>
            <person name="Foldi C."/>
            <person name="Dima B."/>
            <person name="Sanchez-Garcia M."/>
            <person name="Sanchez-Ramirez S."/>
            <person name="Szollosi G.J."/>
            <person name="Szarkandi J.G."/>
            <person name="Papp V."/>
            <person name="Albert L."/>
            <person name="Andreopoulos W."/>
            <person name="Angelini C."/>
            <person name="Antonin V."/>
            <person name="Barry K.W."/>
            <person name="Bougher N.L."/>
            <person name="Buchanan P."/>
            <person name="Buyck B."/>
            <person name="Bense V."/>
            <person name="Catcheside P."/>
            <person name="Chovatia M."/>
            <person name="Cooper J."/>
            <person name="Damon W."/>
            <person name="Desjardin D."/>
            <person name="Finy P."/>
            <person name="Geml J."/>
            <person name="Haridas S."/>
            <person name="Hughes K."/>
            <person name="Justo A."/>
            <person name="Karasinski D."/>
            <person name="Kautmanova I."/>
            <person name="Kiss B."/>
            <person name="Kocsube S."/>
            <person name="Kotiranta H."/>
            <person name="LaButti K.M."/>
            <person name="Lechner B.E."/>
            <person name="Liimatainen K."/>
            <person name="Lipzen A."/>
            <person name="Lukacs Z."/>
            <person name="Mihaltcheva S."/>
            <person name="Morgado L.N."/>
            <person name="Niskanen T."/>
            <person name="Noordeloos M.E."/>
            <person name="Ohm R.A."/>
            <person name="Ortiz-Santana B."/>
            <person name="Ovrebo C."/>
            <person name="Racz N."/>
            <person name="Riley R."/>
            <person name="Savchenko A."/>
            <person name="Shiryaev A."/>
            <person name="Soop K."/>
            <person name="Spirin V."/>
            <person name="Szebenyi C."/>
            <person name="Tomsovsky M."/>
            <person name="Tulloss R.E."/>
            <person name="Uehling J."/>
            <person name="Grigoriev I.V."/>
            <person name="Vagvolgyi C."/>
            <person name="Papp T."/>
            <person name="Martin F.M."/>
            <person name="Miettinen O."/>
            <person name="Hibbett D.S."/>
            <person name="Nagy L.G."/>
        </authorList>
    </citation>
    <scope>NUCLEOTIDE SEQUENCE [LARGE SCALE GENOMIC DNA]</scope>
    <source>
        <strain evidence="3 4">OMC1185</strain>
    </source>
</reference>
<accession>A0A5C3MTL7</accession>
<feature type="region of interest" description="Disordered" evidence="1">
    <location>
        <begin position="38"/>
        <end position="68"/>
    </location>
</feature>
<name>A0A5C3MTL7_9AGAM</name>
<proteinExistence type="predicted"/>
<dbReference type="Gene3D" id="3.80.10.10">
    <property type="entry name" value="Ribonuclease Inhibitor"/>
    <property type="match status" value="1"/>
</dbReference>
<dbReference type="InterPro" id="IPR032675">
    <property type="entry name" value="LRR_dom_sf"/>
</dbReference>
<dbReference type="AlphaFoldDB" id="A0A5C3MTL7"/>
<evidence type="ECO:0000313" key="4">
    <source>
        <dbReference type="Proteomes" id="UP000305948"/>
    </source>
</evidence>
<dbReference type="EMBL" id="ML213519">
    <property type="protein sequence ID" value="TFK48410.1"/>
    <property type="molecule type" value="Genomic_DNA"/>
</dbReference>